<dbReference type="RefSeq" id="WP_030286322.1">
    <property type="nucleotide sequence ID" value="NZ_JBEZVI010000024.1"/>
</dbReference>
<dbReference type="Pfam" id="PF04149">
    <property type="entry name" value="DUF397"/>
    <property type="match status" value="2"/>
</dbReference>
<dbReference type="Proteomes" id="UP001550853">
    <property type="component" value="Unassembled WGS sequence"/>
</dbReference>
<feature type="domain" description="DUF397" evidence="1">
    <location>
        <begin position="10"/>
        <end position="28"/>
    </location>
</feature>
<proteinExistence type="predicted"/>
<reference evidence="2 3" key="1">
    <citation type="submission" date="2024-06" db="EMBL/GenBank/DDBJ databases">
        <title>The Natural Products Discovery Center: Release of the First 8490 Sequenced Strains for Exploring Actinobacteria Biosynthetic Diversity.</title>
        <authorList>
            <person name="Kalkreuter E."/>
            <person name="Kautsar S.A."/>
            <person name="Yang D."/>
            <person name="Bader C.D."/>
            <person name="Teijaro C.N."/>
            <person name="Fluegel L."/>
            <person name="Davis C.M."/>
            <person name="Simpson J.R."/>
            <person name="Lauterbach L."/>
            <person name="Steele A.D."/>
            <person name="Gui C."/>
            <person name="Meng S."/>
            <person name="Li G."/>
            <person name="Viehrig K."/>
            <person name="Ye F."/>
            <person name="Su P."/>
            <person name="Kiefer A.F."/>
            <person name="Nichols A."/>
            <person name="Cepeda A.J."/>
            <person name="Yan W."/>
            <person name="Fan B."/>
            <person name="Jiang Y."/>
            <person name="Adhikari A."/>
            <person name="Zheng C.-J."/>
            <person name="Schuster L."/>
            <person name="Cowan T.M."/>
            <person name="Smanski M.J."/>
            <person name="Chevrette M.G."/>
            <person name="De Carvalho L.P.S."/>
            <person name="Shen B."/>
        </authorList>
    </citation>
    <scope>NUCLEOTIDE SEQUENCE [LARGE SCALE GENOMIC DNA]</scope>
    <source>
        <strain evidence="2 3">NPDC033039</strain>
    </source>
</reference>
<evidence type="ECO:0000313" key="2">
    <source>
        <dbReference type="EMBL" id="MEU3713341.1"/>
    </source>
</evidence>
<accession>A0ABV2Z6U8</accession>
<evidence type="ECO:0000313" key="3">
    <source>
        <dbReference type="Proteomes" id="UP001550853"/>
    </source>
</evidence>
<gene>
    <name evidence="2" type="ORF">AB0E61_25000</name>
</gene>
<dbReference type="InterPro" id="IPR007278">
    <property type="entry name" value="DUF397"/>
</dbReference>
<protein>
    <submittedName>
        <fullName evidence="2">DUF397 domain-containing protein</fullName>
    </submittedName>
</protein>
<organism evidence="2 3">
    <name type="scientific">Streptomyces catenulae</name>
    <dbReference type="NCBI Taxonomy" id="66875"/>
    <lineage>
        <taxon>Bacteria</taxon>
        <taxon>Bacillati</taxon>
        <taxon>Actinomycetota</taxon>
        <taxon>Actinomycetes</taxon>
        <taxon>Kitasatosporales</taxon>
        <taxon>Streptomycetaceae</taxon>
        <taxon>Streptomyces</taxon>
    </lineage>
</organism>
<dbReference type="EMBL" id="JBEZVI010000024">
    <property type="protein sequence ID" value="MEU3713341.1"/>
    <property type="molecule type" value="Genomic_DNA"/>
</dbReference>
<name>A0ABV2Z6U8_9ACTN</name>
<comment type="caution">
    <text evidence="2">The sequence shown here is derived from an EMBL/GenBank/DDBJ whole genome shotgun (WGS) entry which is preliminary data.</text>
</comment>
<keyword evidence="3" id="KW-1185">Reference proteome</keyword>
<feature type="domain" description="DUF397" evidence="1">
    <location>
        <begin position="54"/>
        <end position="111"/>
    </location>
</feature>
<evidence type="ECO:0000259" key="1">
    <source>
        <dbReference type="Pfam" id="PF04149"/>
    </source>
</evidence>
<sequence length="118" mass="12572">MSTNPDLTAAEWVKSSYSDANGGDCVEFSRTFTWIKSSYSDANGGQCLEFSRSLAWVKSTRSGGDGGQCLEFAPTAAQVHGVVPVRDSKDPDGPALTFPAGNWTTFVQALKGREFGAI</sequence>